<evidence type="ECO:0000256" key="1">
    <source>
        <dbReference type="ARBA" id="ARBA00004651"/>
    </source>
</evidence>
<dbReference type="Gene3D" id="1.20.1740.10">
    <property type="entry name" value="Amino acid/polyamine transporter I"/>
    <property type="match status" value="1"/>
</dbReference>
<proteinExistence type="predicted"/>
<comment type="subcellular location">
    <subcellularLocation>
        <location evidence="1">Cell membrane</location>
        <topology evidence="1">Multi-pass membrane protein</topology>
    </subcellularLocation>
</comment>
<dbReference type="InterPro" id="IPR050367">
    <property type="entry name" value="APC_superfamily"/>
</dbReference>
<evidence type="ECO:0000256" key="3">
    <source>
        <dbReference type="ARBA" id="ARBA00022692"/>
    </source>
</evidence>
<sequence length="463" mass="48219">MLDDQLLPARPAPLVRSLGVMGVLFLTLSVATPASSVFVIIPGMLQVAGTGTIWALILAGIVCVATAFVYAELSSAWPVAGGEYVAVAKTLGPLSGFVMLGVNVFNNLFFPPAAALGISAVLSTVYPGLPTVPVAIAVVAASTLIALLQIRVNAWITGLFLAGEVLALLVVTALGWSDVVRPFAVLLTAPVMPDGGAMVPASAAGIGLATSIAIFALNGYGAAVYFGEEMKEPSRLIARAILASLVLTLLFEIVPTIAVLMGAPDLHALTTASDPFGLIARLRGNGWVADTTAIGVVIAIVNAIIACILACSRFFYGTARDGSWGRPIDLWMTRIHPRFGSPWVGTLIVGGVGVACCFLPLTLLLVLSGTGLVAIYAGIAIAAMVGRRTGATAHARYRMPLYPIAPVVTLIALAYVVWTSWQDASEGRPGLLMTGAQIVASAAYYWFVLRRRGDWSVHVPDEG</sequence>
<evidence type="ECO:0000256" key="4">
    <source>
        <dbReference type="ARBA" id="ARBA00022989"/>
    </source>
</evidence>
<dbReference type="AlphaFoldDB" id="A0A2A2KHF3"/>
<keyword evidence="5 6" id="KW-0472">Membrane</keyword>
<evidence type="ECO:0000256" key="6">
    <source>
        <dbReference type="SAM" id="Phobius"/>
    </source>
</evidence>
<dbReference type="PANTHER" id="PTHR42770">
    <property type="entry name" value="AMINO ACID TRANSPORTER-RELATED"/>
    <property type="match status" value="1"/>
</dbReference>
<accession>A0A2A2KHF3</accession>
<dbReference type="EMBL" id="LIAE01008634">
    <property type="protein sequence ID" value="PAV73293.1"/>
    <property type="molecule type" value="Genomic_DNA"/>
</dbReference>
<evidence type="ECO:0000313" key="7">
    <source>
        <dbReference type="EMBL" id="PAV73293.1"/>
    </source>
</evidence>
<name>A0A2A2KHF3_9BILA</name>
<dbReference type="GO" id="GO:0005886">
    <property type="term" value="C:plasma membrane"/>
    <property type="evidence" value="ECO:0007669"/>
    <property type="project" value="UniProtKB-SubCell"/>
</dbReference>
<feature type="transmembrane region" description="Helical" evidence="6">
    <location>
        <begin position="132"/>
        <end position="148"/>
    </location>
</feature>
<evidence type="ECO:0000256" key="2">
    <source>
        <dbReference type="ARBA" id="ARBA00022475"/>
    </source>
</evidence>
<keyword evidence="3 6" id="KW-0812">Transmembrane</keyword>
<dbReference type="GO" id="GO:0022857">
    <property type="term" value="F:transmembrane transporter activity"/>
    <property type="evidence" value="ECO:0007669"/>
    <property type="project" value="InterPro"/>
</dbReference>
<evidence type="ECO:0000313" key="8">
    <source>
        <dbReference type="Proteomes" id="UP000218231"/>
    </source>
</evidence>
<feature type="transmembrane region" description="Helical" evidence="6">
    <location>
        <begin position="399"/>
        <end position="418"/>
    </location>
</feature>
<comment type="caution">
    <text evidence="7">The sequence shown here is derived from an EMBL/GenBank/DDBJ whole genome shotgun (WGS) entry which is preliminary data.</text>
</comment>
<organism evidence="7 8">
    <name type="scientific">Diploscapter pachys</name>
    <dbReference type="NCBI Taxonomy" id="2018661"/>
    <lineage>
        <taxon>Eukaryota</taxon>
        <taxon>Metazoa</taxon>
        <taxon>Ecdysozoa</taxon>
        <taxon>Nematoda</taxon>
        <taxon>Chromadorea</taxon>
        <taxon>Rhabditida</taxon>
        <taxon>Rhabditina</taxon>
        <taxon>Rhabditomorpha</taxon>
        <taxon>Rhabditoidea</taxon>
        <taxon>Rhabditidae</taxon>
        <taxon>Diploscapter</taxon>
    </lineage>
</organism>
<evidence type="ECO:0000256" key="5">
    <source>
        <dbReference type="ARBA" id="ARBA00023136"/>
    </source>
</evidence>
<reference evidence="7 8" key="1">
    <citation type="journal article" date="2017" name="Curr. Biol.">
        <title>Genome architecture and evolution of a unichromosomal asexual nematode.</title>
        <authorList>
            <person name="Fradin H."/>
            <person name="Zegar C."/>
            <person name="Gutwein M."/>
            <person name="Lucas J."/>
            <person name="Kovtun M."/>
            <person name="Corcoran D."/>
            <person name="Baugh L.R."/>
            <person name="Kiontke K."/>
            <person name="Gunsalus K."/>
            <person name="Fitch D.H."/>
            <person name="Piano F."/>
        </authorList>
    </citation>
    <scope>NUCLEOTIDE SEQUENCE [LARGE SCALE GENOMIC DNA]</scope>
    <source>
        <strain evidence="7">PF1309</strain>
    </source>
</reference>
<feature type="transmembrane region" description="Helical" evidence="6">
    <location>
        <begin position="367"/>
        <end position="387"/>
    </location>
</feature>
<feature type="transmembrane region" description="Helical" evidence="6">
    <location>
        <begin position="53"/>
        <end position="71"/>
    </location>
</feature>
<feature type="transmembrane region" description="Helical" evidence="6">
    <location>
        <begin position="430"/>
        <end position="448"/>
    </location>
</feature>
<dbReference type="InterPro" id="IPR002293">
    <property type="entry name" value="AA/rel_permease1"/>
</dbReference>
<dbReference type="STRING" id="2018661.A0A2A2KHF3"/>
<protein>
    <recommendedName>
        <fullName evidence="9">Amino acid permease/ SLC12A domain-containing protein</fullName>
    </recommendedName>
</protein>
<feature type="transmembrane region" description="Helical" evidence="6">
    <location>
        <begin position="197"/>
        <end position="224"/>
    </location>
</feature>
<feature type="transmembrane region" description="Helical" evidence="6">
    <location>
        <begin position="20"/>
        <end position="41"/>
    </location>
</feature>
<feature type="transmembrane region" description="Helical" evidence="6">
    <location>
        <begin position="155"/>
        <end position="177"/>
    </location>
</feature>
<feature type="transmembrane region" description="Helical" evidence="6">
    <location>
        <begin position="236"/>
        <end position="261"/>
    </location>
</feature>
<dbReference type="Proteomes" id="UP000218231">
    <property type="component" value="Unassembled WGS sequence"/>
</dbReference>
<keyword evidence="8" id="KW-1185">Reference proteome</keyword>
<feature type="transmembrane region" description="Helical" evidence="6">
    <location>
        <begin position="293"/>
        <end position="316"/>
    </location>
</feature>
<feature type="transmembrane region" description="Helical" evidence="6">
    <location>
        <begin position="342"/>
        <end position="361"/>
    </location>
</feature>
<keyword evidence="2" id="KW-1003">Cell membrane</keyword>
<dbReference type="PANTHER" id="PTHR42770:SF7">
    <property type="entry name" value="MEMBRANE PROTEIN"/>
    <property type="match status" value="1"/>
</dbReference>
<evidence type="ECO:0008006" key="9">
    <source>
        <dbReference type="Google" id="ProtNLM"/>
    </source>
</evidence>
<dbReference type="PIRSF" id="PIRSF006060">
    <property type="entry name" value="AA_transporter"/>
    <property type="match status" value="1"/>
</dbReference>
<keyword evidence="4 6" id="KW-1133">Transmembrane helix</keyword>
<gene>
    <name evidence="7" type="ORF">WR25_19511</name>
</gene>
<dbReference type="Pfam" id="PF13520">
    <property type="entry name" value="AA_permease_2"/>
    <property type="match status" value="1"/>
</dbReference>
<dbReference type="OrthoDB" id="3257095at2759"/>